<dbReference type="InterPro" id="IPR050553">
    <property type="entry name" value="Thioredoxin_ResA/DsbE_sf"/>
</dbReference>
<name>A0A6S6M501_9BACT</name>
<evidence type="ECO:0000259" key="1">
    <source>
        <dbReference type="PROSITE" id="PS51352"/>
    </source>
</evidence>
<dbReference type="EMBL" id="AP023213">
    <property type="protein sequence ID" value="BCG48740.1"/>
    <property type="molecule type" value="Genomic_DNA"/>
</dbReference>
<proteinExistence type="predicted"/>
<accession>A0A6S6M501</accession>
<dbReference type="RefSeq" id="WP_185243380.1">
    <property type="nucleotide sequence ID" value="NZ_AP023213.1"/>
</dbReference>
<dbReference type="PANTHER" id="PTHR42852:SF13">
    <property type="entry name" value="PROTEIN DIPZ"/>
    <property type="match status" value="1"/>
</dbReference>
<reference evidence="2 3" key="1">
    <citation type="submission" date="2020-06" db="EMBL/GenBank/DDBJ databases">
        <title>Interaction of electrochemicaly active bacteria, Geobacter bremensis R4 on different carbon anode.</title>
        <authorList>
            <person name="Meng L."/>
            <person name="Yoshida N."/>
        </authorList>
    </citation>
    <scope>NUCLEOTIDE SEQUENCE [LARGE SCALE GENOMIC DNA]</scope>
    <source>
        <strain evidence="2 3">R4</strain>
    </source>
</reference>
<dbReference type="Proteomes" id="UP000515472">
    <property type="component" value="Chromosome"/>
</dbReference>
<sequence length="169" mass="18428">MARPTCRFFLIVFCLAILCWGCDRKMLKVGEEPPPVSGRDINGNTVSLEALKGKVVVLFFWTNSCCGDTLKQDLEPVFRRNRDKGVAVIAINVLDEEKEVASIAATSGLSVPILVDGGSTLAKDFMVFSFPTAFILDRNGILRQKVLGQIPASKLEKLIQQVDQGGGAR</sequence>
<dbReference type="KEGG" id="gbn:GEOBRER4_34900"/>
<keyword evidence="3" id="KW-1185">Reference proteome</keyword>
<dbReference type="InterPro" id="IPR000866">
    <property type="entry name" value="AhpC/TSA"/>
</dbReference>
<evidence type="ECO:0000313" key="2">
    <source>
        <dbReference type="EMBL" id="BCG48740.1"/>
    </source>
</evidence>
<organism evidence="2 3">
    <name type="scientific">Citrifermentans bremense</name>
    <dbReference type="NCBI Taxonomy" id="60035"/>
    <lineage>
        <taxon>Bacteria</taxon>
        <taxon>Pseudomonadati</taxon>
        <taxon>Thermodesulfobacteriota</taxon>
        <taxon>Desulfuromonadia</taxon>
        <taxon>Geobacterales</taxon>
        <taxon>Geobacteraceae</taxon>
        <taxon>Citrifermentans</taxon>
    </lineage>
</organism>
<dbReference type="AlphaFoldDB" id="A0A6S6M501"/>
<dbReference type="Pfam" id="PF00578">
    <property type="entry name" value="AhpC-TSA"/>
    <property type="match status" value="1"/>
</dbReference>
<gene>
    <name evidence="2" type="ORF">GEOBRER4_n3634</name>
</gene>
<evidence type="ECO:0000313" key="3">
    <source>
        <dbReference type="Proteomes" id="UP000515472"/>
    </source>
</evidence>
<dbReference type="GO" id="GO:0016209">
    <property type="term" value="F:antioxidant activity"/>
    <property type="evidence" value="ECO:0007669"/>
    <property type="project" value="InterPro"/>
</dbReference>
<dbReference type="PANTHER" id="PTHR42852">
    <property type="entry name" value="THIOL:DISULFIDE INTERCHANGE PROTEIN DSBE"/>
    <property type="match status" value="1"/>
</dbReference>
<protein>
    <submittedName>
        <fullName evidence="2">Putative thiol:disulfide interchange protein YneN</fullName>
    </submittedName>
</protein>
<feature type="domain" description="Thioredoxin" evidence="1">
    <location>
        <begin position="27"/>
        <end position="164"/>
    </location>
</feature>
<dbReference type="GO" id="GO:0016491">
    <property type="term" value="F:oxidoreductase activity"/>
    <property type="evidence" value="ECO:0007669"/>
    <property type="project" value="InterPro"/>
</dbReference>
<dbReference type="SUPFAM" id="SSF52833">
    <property type="entry name" value="Thioredoxin-like"/>
    <property type="match status" value="1"/>
</dbReference>
<dbReference type="CDD" id="cd02966">
    <property type="entry name" value="TlpA_like_family"/>
    <property type="match status" value="1"/>
</dbReference>
<dbReference type="Gene3D" id="3.40.30.10">
    <property type="entry name" value="Glutaredoxin"/>
    <property type="match status" value="1"/>
</dbReference>
<dbReference type="InterPro" id="IPR013766">
    <property type="entry name" value="Thioredoxin_domain"/>
</dbReference>
<dbReference type="PROSITE" id="PS51352">
    <property type="entry name" value="THIOREDOXIN_2"/>
    <property type="match status" value="1"/>
</dbReference>
<dbReference type="InterPro" id="IPR036249">
    <property type="entry name" value="Thioredoxin-like_sf"/>
</dbReference>